<dbReference type="STRING" id="3075.A0A087SGZ5"/>
<dbReference type="Proteomes" id="UP000028924">
    <property type="component" value="Unassembled WGS sequence"/>
</dbReference>
<dbReference type="InterPro" id="IPR055411">
    <property type="entry name" value="LRR_FXL15/At3g58940/PEG3-like"/>
</dbReference>
<dbReference type="InterPro" id="IPR032675">
    <property type="entry name" value="LRR_dom_sf"/>
</dbReference>
<dbReference type="GO" id="GO:0019005">
    <property type="term" value="C:SCF ubiquitin ligase complex"/>
    <property type="evidence" value="ECO:0007669"/>
    <property type="project" value="TreeGrafter"/>
</dbReference>
<accession>A0A087SGZ5</accession>
<gene>
    <name evidence="4" type="ORF">F751_1878</name>
</gene>
<dbReference type="SMART" id="SM00367">
    <property type="entry name" value="LRR_CC"/>
    <property type="match status" value="2"/>
</dbReference>
<keyword evidence="5" id="KW-1185">Reference proteome</keyword>
<evidence type="ECO:0000313" key="5">
    <source>
        <dbReference type="Proteomes" id="UP000028924"/>
    </source>
</evidence>
<dbReference type="GeneID" id="23613269"/>
<dbReference type="Pfam" id="PF13516">
    <property type="entry name" value="LRR_6"/>
    <property type="match status" value="1"/>
</dbReference>
<evidence type="ECO:0000259" key="3">
    <source>
        <dbReference type="Pfam" id="PF24758"/>
    </source>
</evidence>
<dbReference type="PANTHER" id="PTHR13318">
    <property type="entry name" value="PARTNER OF PAIRED, ISOFORM B-RELATED"/>
    <property type="match status" value="1"/>
</dbReference>
<feature type="domain" description="F-box/LRR-repeat protein 15/At3g58940/PEG3-like LRR" evidence="3">
    <location>
        <begin position="318"/>
        <end position="450"/>
    </location>
</feature>
<dbReference type="InterPro" id="IPR001611">
    <property type="entry name" value="Leu-rich_rpt"/>
</dbReference>
<dbReference type="Pfam" id="PF24758">
    <property type="entry name" value="LRR_At5g56370"/>
    <property type="match status" value="1"/>
</dbReference>
<dbReference type="PANTHER" id="PTHR13318:SF190">
    <property type="entry name" value="PARTNER OF PAIRED, ISOFORM B"/>
    <property type="match status" value="1"/>
</dbReference>
<dbReference type="GO" id="GO:0005930">
    <property type="term" value="C:axoneme"/>
    <property type="evidence" value="ECO:0007669"/>
    <property type="project" value="UniProtKB-SubCell"/>
</dbReference>
<sequence length="472" mass="48887">MILRQLSVRDLARAARVNREFACVSRNLSSQESRLVLPRGLSPAAVTGAVTAFHHATSVNLSQWHADFTRPEALARIIQAIAAGEGARASGTPVQELVLRKCATLGGDSVALICRGLPHLTSLDLRRCTGLGDAAVLALARYRRREAAASAGEAPAEAAHGLLGAVVGPEPGTATSAPHGAGPPLRTEPGPSSWRLGDPLLAPADALAQILAARVERGQEAGTAASGAGALASLALSDVDARALRALWSATAPTAQGLVSLSLHGARRLDLQPLLNKAVRSGLRHLHVSDCPRTERLALELPKNLESLSLTGLRQGEVTSINFSAARLLRLTLGECPKLGSLSLTAPTLRTLRVATGCGSQGEVALRLPRLADFSACGWRMLSQSVLEALLRGSPALQSLGLSGCQGVRTLAIPAGSPCLQSLELERCSGLESVHVAAAAPLTRLSLVGCKALKVSAQRGVDAGADNQVQTP</sequence>
<organism evidence="4 5">
    <name type="scientific">Auxenochlorella protothecoides</name>
    <name type="common">Green microalga</name>
    <name type="synonym">Chlorella protothecoides</name>
    <dbReference type="NCBI Taxonomy" id="3075"/>
    <lineage>
        <taxon>Eukaryota</taxon>
        <taxon>Viridiplantae</taxon>
        <taxon>Chlorophyta</taxon>
        <taxon>core chlorophytes</taxon>
        <taxon>Trebouxiophyceae</taxon>
        <taxon>Chlorellales</taxon>
        <taxon>Chlorellaceae</taxon>
        <taxon>Auxenochlorella</taxon>
    </lineage>
</organism>
<dbReference type="KEGG" id="apro:F751_1878"/>
<reference evidence="4 5" key="1">
    <citation type="journal article" date="2014" name="BMC Genomics">
        <title>Oil accumulation mechanisms of the oleaginous microalga Chlorella protothecoides revealed through its genome, transcriptomes, and proteomes.</title>
        <authorList>
            <person name="Gao C."/>
            <person name="Wang Y."/>
            <person name="Shen Y."/>
            <person name="Yan D."/>
            <person name="He X."/>
            <person name="Dai J."/>
            <person name="Wu Q."/>
        </authorList>
    </citation>
    <scope>NUCLEOTIDE SEQUENCE [LARGE SCALE GENOMIC DNA]</scope>
    <source>
        <strain evidence="4 5">0710</strain>
    </source>
</reference>
<protein>
    <recommendedName>
        <fullName evidence="3">F-box/LRR-repeat protein 15/At3g58940/PEG3-like LRR domain-containing protein</fullName>
    </recommendedName>
</protein>
<dbReference type="Gene3D" id="3.80.10.10">
    <property type="entry name" value="Ribonuclease Inhibitor"/>
    <property type="match status" value="1"/>
</dbReference>
<dbReference type="AlphaFoldDB" id="A0A087SGZ5"/>
<feature type="region of interest" description="Disordered" evidence="2">
    <location>
        <begin position="165"/>
        <end position="193"/>
    </location>
</feature>
<comment type="subcellular location">
    <subcellularLocation>
        <location evidence="1">Cytoplasm</location>
        <location evidence="1">Cytoskeleton</location>
        <location evidence="1">Cilium axoneme</location>
    </subcellularLocation>
</comment>
<name>A0A087SGZ5_AUXPR</name>
<dbReference type="GO" id="GO:0031146">
    <property type="term" value="P:SCF-dependent proteasomal ubiquitin-dependent protein catabolic process"/>
    <property type="evidence" value="ECO:0007669"/>
    <property type="project" value="TreeGrafter"/>
</dbReference>
<dbReference type="RefSeq" id="XP_011397887.1">
    <property type="nucleotide sequence ID" value="XM_011399585.1"/>
</dbReference>
<dbReference type="InterPro" id="IPR006553">
    <property type="entry name" value="Leu-rich_rpt_Cys-con_subtyp"/>
</dbReference>
<proteinExistence type="predicted"/>
<dbReference type="SUPFAM" id="SSF52047">
    <property type="entry name" value="RNI-like"/>
    <property type="match status" value="1"/>
</dbReference>
<evidence type="ECO:0000256" key="2">
    <source>
        <dbReference type="SAM" id="MobiDB-lite"/>
    </source>
</evidence>
<dbReference type="EMBL" id="KL662111">
    <property type="protein sequence ID" value="KFM24999.1"/>
    <property type="molecule type" value="Genomic_DNA"/>
</dbReference>
<evidence type="ECO:0000313" key="4">
    <source>
        <dbReference type="EMBL" id="KFM24999.1"/>
    </source>
</evidence>
<dbReference type="OrthoDB" id="550575at2759"/>
<evidence type="ECO:0000256" key="1">
    <source>
        <dbReference type="ARBA" id="ARBA00004430"/>
    </source>
</evidence>